<dbReference type="Gene3D" id="2.160.10.10">
    <property type="entry name" value="Hexapeptide repeat proteins"/>
    <property type="match status" value="1"/>
</dbReference>
<accession>A0A852ZN30</accession>
<feature type="region of interest" description="Disordered" evidence="3">
    <location>
        <begin position="26"/>
        <end position="55"/>
    </location>
</feature>
<dbReference type="AlphaFoldDB" id="A0A852ZN30"/>
<name>A0A852ZN30_9ACTN</name>
<dbReference type="PROSITE" id="PS00101">
    <property type="entry name" value="HEXAPEP_TRANSFERASES"/>
    <property type="match status" value="1"/>
</dbReference>
<evidence type="ECO:0000313" key="5">
    <source>
        <dbReference type="Proteomes" id="UP000579605"/>
    </source>
</evidence>
<protein>
    <submittedName>
        <fullName evidence="4">Sugar O-acyltransferase (Sialic acid O-acetyltransferase NeuD family)</fullName>
    </submittedName>
</protein>
<dbReference type="PANTHER" id="PTHR43300:SF7">
    <property type="entry name" value="UDP-N-ACETYLBACILLOSAMINE N-ACETYLTRANSFERASE"/>
    <property type="match status" value="1"/>
</dbReference>
<proteinExistence type="predicted"/>
<dbReference type="InterPro" id="IPR050179">
    <property type="entry name" value="Trans_hexapeptide_repeat"/>
</dbReference>
<reference evidence="4 5" key="1">
    <citation type="submission" date="2020-07" db="EMBL/GenBank/DDBJ databases">
        <title>Sequencing the genomes of 1000 actinobacteria strains.</title>
        <authorList>
            <person name="Klenk H.-P."/>
        </authorList>
    </citation>
    <scope>NUCLEOTIDE SEQUENCE [LARGE SCALE GENOMIC DNA]</scope>
    <source>
        <strain evidence="4 5">DSM 18448</strain>
    </source>
</reference>
<dbReference type="EMBL" id="JACBZH010000001">
    <property type="protein sequence ID" value="NYH93525.1"/>
    <property type="molecule type" value="Genomic_DNA"/>
</dbReference>
<dbReference type="GO" id="GO:0016746">
    <property type="term" value="F:acyltransferase activity"/>
    <property type="evidence" value="ECO:0007669"/>
    <property type="project" value="UniProtKB-KW"/>
</dbReference>
<evidence type="ECO:0000256" key="1">
    <source>
        <dbReference type="ARBA" id="ARBA00022679"/>
    </source>
</evidence>
<keyword evidence="4" id="KW-0012">Acyltransferase</keyword>
<keyword evidence="1 4" id="KW-0808">Transferase</keyword>
<comment type="caution">
    <text evidence="4">The sequence shown here is derived from an EMBL/GenBank/DDBJ whole genome shotgun (WGS) entry which is preliminary data.</text>
</comment>
<dbReference type="Proteomes" id="UP000579605">
    <property type="component" value="Unassembled WGS sequence"/>
</dbReference>
<keyword evidence="5" id="KW-1185">Reference proteome</keyword>
<dbReference type="InterPro" id="IPR018357">
    <property type="entry name" value="Hexapep_transf_CS"/>
</dbReference>
<organism evidence="4 5">
    <name type="scientific">Actinopolymorpha rutila</name>
    <dbReference type="NCBI Taxonomy" id="446787"/>
    <lineage>
        <taxon>Bacteria</taxon>
        <taxon>Bacillati</taxon>
        <taxon>Actinomycetota</taxon>
        <taxon>Actinomycetes</taxon>
        <taxon>Propionibacteriales</taxon>
        <taxon>Actinopolymorphaceae</taxon>
        <taxon>Actinopolymorpha</taxon>
    </lineage>
</organism>
<gene>
    <name evidence="4" type="ORF">F4554_006163</name>
</gene>
<evidence type="ECO:0000256" key="3">
    <source>
        <dbReference type="SAM" id="MobiDB-lite"/>
    </source>
</evidence>
<dbReference type="RefSeq" id="WP_179791038.1">
    <property type="nucleotide sequence ID" value="NZ_BAAARR010000017.1"/>
</dbReference>
<evidence type="ECO:0000313" key="4">
    <source>
        <dbReference type="EMBL" id="NYH93525.1"/>
    </source>
</evidence>
<sequence length="236" mass="23772">MTLFIVGAGGFGRETYDAVLAARDSASGSGHLSRPGNGGAGQSAPGNGVSANGSLGNGRAVTEPVVFCDHALAGEKVRGLPIVHPDEVDDDFVVAISDPEVRARLSAEFEGRGLNPRTIVHPRAVIGPETVLGAGSVVLAMAYVSSSCVLGRHVQISYNTTLGHDCRLSDVTTVLPGANVAGSVHLAVGATVGSNAFVRQGLTVGAGAFVGAGAVVTRDVPPRTVVVGVPARPQAH</sequence>
<evidence type="ECO:0000256" key="2">
    <source>
        <dbReference type="ARBA" id="ARBA00022737"/>
    </source>
</evidence>
<dbReference type="InterPro" id="IPR011004">
    <property type="entry name" value="Trimer_LpxA-like_sf"/>
</dbReference>
<keyword evidence="2" id="KW-0677">Repeat</keyword>
<dbReference type="PANTHER" id="PTHR43300">
    <property type="entry name" value="ACETYLTRANSFERASE"/>
    <property type="match status" value="1"/>
</dbReference>
<dbReference type="SUPFAM" id="SSF51161">
    <property type="entry name" value="Trimeric LpxA-like enzymes"/>
    <property type="match status" value="1"/>
</dbReference>